<keyword evidence="3" id="KW-1185">Reference proteome</keyword>
<proteinExistence type="predicted"/>
<evidence type="ECO:0000313" key="2">
    <source>
        <dbReference type="EMBL" id="KAI1722139.1"/>
    </source>
</evidence>
<feature type="region of interest" description="Disordered" evidence="1">
    <location>
        <begin position="184"/>
        <end position="225"/>
    </location>
</feature>
<organism evidence="2 3">
    <name type="scientific">Ditylenchus destructor</name>
    <dbReference type="NCBI Taxonomy" id="166010"/>
    <lineage>
        <taxon>Eukaryota</taxon>
        <taxon>Metazoa</taxon>
        <taxon>Ecdysozoa</taxon>
        <taxon>Nematoda</taxon>
        <taxon>Chromadorea</taxon>
        <taxon>Rhabditida</taxon>
        <taxon>Tylenchina</taxon>
        <taxon>Tylenchomorpha</taxon>
        <taxon>Sphaerularioidea</taxon>
        <taxon>Anguinidae</taxon>
        <taxon>Anguininae</taxon>
        <taxon>Ditylenchus</taxon>
    </lineage>
</organism>
<evidence type="ECO:0000313" key="3">
    <source>
        <dbReference type="Proteomes" id="UP001201812"/>
    </source>
</evidence>
<dbReference type="AlphaFoldDB" id="A0AAD4N9V2"/>
<gene>
    <name evidence="2" type="ORF">DdX_04445</name>
</gene>
<evidence type="ECO:0000256" key="1">
    <source>
        <dbReference type="SAM" id="MobiDB-lite"/>
    </source>
</evidence>
<accession>A0AAD4N9V2</accession>
<feature type="compositionally biased region" description="Acidic residues" evidence="1">
    <location>
        <begin position="208"/>
        <end position="218"/>
    </location>
</feature>
<dbReference type="EMBL" id="JAKKPZ010000004">
    <property type="protein sequence ID" value="KAI1722139.1"/>
    <property type="molecule type" value="Genomic_DNA"/>
</dbReference>
<sequence>MYTLKNLEYINLRNYPAIIAAFNKRTELSAEQLKKFPCRLANVSKCLKTNCSKEQASIYVDRLEELSISLCQNKAKADDTFSCRARAMESADDSCHRSLISQTMLEYCSMKQSYRDCVIPKIMHECGTEMNGKEIHIYTLYDAYEANEYAYRAQISGKSVSGGEDGICNDVMVVGTDTGNKVGTQSTADPIVGLPNGTYNSTTKEDTPDPNEDEDSEETTGSSSSKNYAIQTLDLLLPISVLYFIIF</sequence>
<name>A0AAD4N9V2_9BILA</name>
<comment type="caution">
    <text evidence="2">The sequence shown here is derived from an EMBL/GenBank/DDBJ whole genome shotgun (WGS) entry which is preliminary data.</text>
</comment>
<reference evidence="2" key="1">
    <citation type="submission" date="2022-01" db="EMBL/GenBank/DDBJ databases">
        <title>Genome Sequence Resource for Two Populations of Ditylenchus destructor, the Migratory Endoparasitic Phytonematode.</title>
        <authorList>
            <person name="Zhang H."/>
            <person name="Lin R."/>
            <person name="Xie B."/>
        </authorList>
    </citation>
    <scope>NUCLEOTIDE SEQUENCE</scope>
    <source>
        <strain evidence="2">BazhouSP</strain>
    </source>
</reference>
<dbReference type="Proteomes" id="UP001201812">
    <property type="component" value="Unassembled WGS sequence"/>
</dbReference>
<protein>
    <submittedName>
        <fullName evidence="2">Uncharacterized protein</fullName>
    </submittedName>
</protein>